<gene>
    <name evidence="2" type="ORF">MNBD_GAMMA21-310</name>
</gene>
<dbReference type="Pfam" id="PF00498">
    <property type="entry name" value="FHA"/>
    <property type="match status" value="1"/>
</dbReference>
<evidence type="ECO:0000313" key="2">
    <source>
        <dbReference type="EMBL" id="VAW91302.1"/>
    </source>
</evidence>
<dbReference type="SMART" id="SM00240">
    <property type="entry name" value="FHA"/>
    <property type="match status" value="1"/>
</dbReference>
<proteinExistence type="predicted"/>
<dbReference type="InterPro" id="IPR050923">
    <property type="entry name" value="Cell_Proc_Reg/RNA_Proc"/>
</dbReference>
<dbReference type="AlphaFoldDB" id="A0A3B0ZV55"/>
<organism evidence="2">
    <name type="scientific">hydrothermal vent metagenome</name>
    <dbReference type="NCBI Taxonomy" id="652676"/>
    <lineage>
        <taxon>unclassified sequences</taxon>
        <taxon>metagenomes</taxon>
        <taxon>ecological metagenomes</taxon>
    </lineage>
</organism>
<feature type="domain" description="FHA" evidence="1">
    <location>
        <begin position="23"/>
        <end position="79"/>
    </location>
</feature>
<evidence type="ECO:0000259" key="1">
    <source>
        <dbReference type="PROSITE" id="PS50006"/>
    </source>
</evidence>
<dbReference type="PROSITE" id="PS50006">
    <property type="entry name" value="FHA_DOMAIN"/>
    <property type="match status" value="1"/>
</dbReference>
<dbReference type="CDD" id="cd00060">
    <property type="entry name" value="FHA"/>
    <property type="match status" value="1"/>
</dbReference>
<reference evidence="2" key="1">
    <citation type="submission" date="2018-06" db="EMBL/GenBank/DDBJ databases">
        <authorList>
            <person name="Zhirakovskaya E."/>
        </authorList>
    </citation>
    <scope>NUCLEOTIDE SEQUENCE</scope>
</reference>
<protein>
    <recommendedName>
        <fullName evidence="1">FHA domain-containing protein</fullName>
    </recommendedName>
</protein>
<dbReference type="InterPro" id="IPR000253">
    <property type="entry name" value="FHA_dom"/>
</dbReference>
<sequence>MAKLILTHDGVNLRDYPLDKDRVSLGRKPENEIQLDDAAVSSTHVVFDRVESSYLEDHYDYYIEDMNSTNGTMVNAIGVDRQLLKHGDVVQVGKHKFLFDSGTGELAETAIYLPDND</sequence>
<dbReference type="SUPFAM" id="SSF49879">
    <property type="entry name" value="SMAD/FHA domain"/>
    <property type="match status" value="1"/>
</dbReference>
<name>A0A3B0ZV55_9ZZZZ</name>
<dbReference type="InterPro" id="IPR008984">
    <property type="entry name" value="SMAD_FHA_dom_sf"/>
</dbReference>
<dbReference type="PANTHER" id="PTHR23308">
    <property type="entry name" value="NUCLEAR INHIBITOR OF PROTEIN PHOSPHATASE-1"/>
    <property type="match status" value="1"/>
</dbReference>
<dbReference type="EMBL" id="UOFR01000010">
    <property type="protein sequence ID" value="VAW91302.1"/>
    <property type="molecule type" value="Genomic_DNA"/>
</dbReference>
<accession>A0A3B0ZV55</accession>
<dbReference type="Gene3D" id="2.60.200.20">
    <property type="match status" value="1"/>
</dbReference>